<dbReference type="PANTHER" id="PTHR11803:SF58">
    <property type="entry name" value="PROTEIN HMF1-RELATED"/>
    <property type="match status" value="1"/>
</dbReference>
<dbReference type="CDD" id="cd00448">
    <property type="entry name" value="YjgF_YER057c_UK114_family"/>
    <property type="match status" value="1"/>
</dbReference>
<keyword evidence="3" id="KW-1185">Reference proteome</keyword>
<evidence type="ECO:0000313" key="3">
    <source>
        <dbReference type="Proteomes" id="UP000472320"/>
    </source>
</evidence>
<evidence type="ECO:0000256" key="1">
    <source>
        <dbReference type="ARBA" id="ARBA00010552"/>
    </source>
</evidence>
<gene>
    <name evidence="2" type="ORF">GM658_23510</name>
</gene>
<dbReference type="Proteomes" id="UP000472320">
    <property type="component" value="Unassembled WGS sequence"/>
</dbReference>
<dbReference type="SUPFAM" id="SSF55298">
    <property type="entry name" value="YjgF-like"/>
    <property type="match status" value="1"/>
</dbReference>
<dbReference type="Pfam" id="PF01042">
    <property type="entry name" value="Ribonuc_L-PSP"/>
    <property type="match status" value="1"/>
</dbReference>
<evidence type="ECO:0008006" key="4">
    <source>
        <dbReference type="Google" id="ProtNLM"/>
    </source>
</evidence>
<dbReference type="Gene3D" id="3.30.1330.40">
    <property type="entry name" value="RutC-like"/>
    <property type="match status" value="1"/>
</dbReference>
<dbReference type="GO" id="GO:0019239">
    <property type="term" value="F:deaminase activity"/>
    <property type="evidence" value="ECO:0007669"/>
    <property type="project" value="TreeGrafter"/>
</dbReference>
<dbReference type="InterPro" id="IPR006056">
    <property type="entry name" value="RidA"/>
</dbReference>
<evidence type="ECO:0000313" key="2">
    <source>
        <dbReference type="EMBL" id="MTW13583.1"/>
    </source>
</evidence>
<name>A0A6L6QPX0_9BURK</name>
<comment type="caution">
    <text evidence="2">The sequence shown here is derived from an EMBL/GenBank/DDBJ whole genome shotgun (WGS) entry which is preliminary data.</text>
</comment>
<dbReference type="InterPro" id="IPR006175">
    <property type="entry name" value="YjgF/YER057c/UK114"/>
</dbReference>
<protein>
    <recommendedName>
        <fullName evidence="4">RidA family protein</fullName>
    </recommendedName>
</protein>
<dbReference type="FunFam" id="3.30.1330.40:FF:000001">
    <property type="entry name" value="L-PSP family endoribonuclease"/>
    <property type="match status" value="1"/>
</dbReference>
<dbReference type="GO" id="GO:0005829">
    <property type="term" value="C:cytosol"/>
    <property type="evidence" value="ECO:0007669"/>
    <property type="project" value="TreeGrafter"/>
</dbReference>
<dbReference type="PANTHER" id="PTHR11803">
    <property type="entry name" value="2-IMINOBUTANOATE/2-IMINOPROPANOATE DEAMINASE RIDA"/>
    <property type="match status" value="1"/>
</dbReference>
<reference evidence="2 3" key="1">
    <citation type="submission" date="2019-11" db="EMBL/GenBank/DDBJ databases">
        <title>Type strains purchased from KCTC, JCM and DSMZ.</title>
        <authorList>
            <person name="Lu H."/>
        </authorList>
    </citation>
    <scope>NUCLEOTIDE SEQUENCE [LARGE SCALE GENOMIC DNA]</scope>
    <source>
        <strain evidence="2 3">JCM 31587</strain>
    </source>
</reference>
<dbReference type="OrthoDB" id="8655901at2"/>
<dbReference type="AlphaFoldDB" id="A0A6L6QPX0"/>
<sequence>MIAVDAAPKAIGPYSQAVAANGFVYTSGVIPRDAAGQVMQGDIQPQVNRVFDVQEAVLAGADCSLKDVVKVTVYMTELGDFAKMNEAYGKRFGDHRPARTTIQAAKLPAGAALEIDMVAACGR</sequence>
<dbReference type="NCBIfam" id="TIGR00004">
    <property type="entry name" value="Rid family detoxifying hydrolase"/>
    <property type="match status" value="1"/>
</dbReference>
<organism evidence="2 3">
    <name type="scientific">Massilia eburnea</name>
    <dbReference type="NCBI Taxonomy" id="1776165"/>
    <lineage>
        <taxon>Bacteria</taxon>
        <taxon>Pseudomonadati</taxon>
        <taxon>Pseudomonadota</taxon>
        <taxon>Betaproteobacteria</taxon>
        <taxon>Burkholderiales</taxon>
        <taxon>Oxalobacteraceae</taxon>
        <taxon>Telluria group</taxon>
        <taxon>Massilia</taxon>
    </lineage>
</organism>
<dbReference type="InterPro" id="IPR035959">
    <property type="entry name" value="RutC-like_sf"/>
</dbReference>
<accession>A0A6L6QPX0</accession>
<proteinExistence type="inferred from homology"/>
<comment type="similarity">
    <text evidence="1">Belongs to the RutC family.</text>
</comment>
<dbReference type="EMBL" id="WNKX01000024">
    <property type="protein sequence ID" value="MTW13583.1"/>
    <property type="molecule type" value="Genomic_DNA"/>
</dbReference>